<feature type="region of interest" description="Disordered" evidence="1">
    <location>
        <begin position="28"/>
        <end position="89"/>
    </location>
</feature>
<evidence type="ECO:0000256" key="2">
    <source>
        <dbReference type="SAM" id="SignalP"/>
    </source>
</evidence>
<feature type="signal peptide" evidence="2">
    <location>
        <begin position="1"/>
        <end position="25"/>
    </location>
</feature>
<organism evidence="3 4">
    <name type="scientific">Streptomyces longisporoflavus</name>
    <dbReference type="NCBI Taxonomy" id="28044"/>
    <lineage>
        <taxon>Bacteria</taxon>
        <taxon>Bacillati</taxon>
        <taxon>Actinomycetota</taxon>
        <taxon>Actinomycetes</taxon>
        <taxon>Kitasatosporales</taxon>
        <taxon>Streptomycetaceae</taxon>
        <taxon>Streptomyces</taxon>
    </lineage>
</organism>
<evidence type="ECO:0000313" key="4">
    <source>
        <dbReference type="Proteomes" id="UP001610818"/>
    </source>
</evidence>
<dbReference type="EMBL" id="JBIRGQ010000010">
    <property type="protein sequence ID" value="MFH8551288.1"/>
    <property type="molecule type" value="Genomic_DNA"/>
</dbReference>
<dbReference type="Proteomes" id="UP001610818">
    <property type="component" value="Unassembled WGS sequence"/>
</dbReference>
<evidence type="ECO:0008006" key="5">
    <source>
        <dbReference type="Google" id="ProtNLM"/>
    </source>
</evidence>
<feature type="compositionally biased region" description="Low complexity" evidence="1">
    <location>
        <begin position="32"/>
        <end position="73"/>
    </location>
</feature>
<evidence type="ECO:0000313" key="3">
    <source>
        <dbReference type="EMBL" id="MFH8551288.1"/>
    </source>
</evidence>
<reference evidence="3 4" key="1">
    <citation type="submission" date="2024-10" db="EMBL/GenBank/DDBJ databases">
        <title>The Natural Products Discovery Center: Release of the First 8490 Sequenced Strains for Exploring Actinobacteria Biosynthetic Diversity.</title>
        <authorList>
            <person name="Kalkreuter E."/>
            <person name="Kautsar S.A."/>
            <person name="Yang D."/>
            <person name="Bader C.D."/>
            <person name="Teijaro C.N."/>
            <person name="Fluegel L."/>
            <person name="Davis C.M."/>
            <person name="Simpson J.R."/>
            <person name="Lauterbach L."/>
            <person name="Steele A.D."/>
            <person name="Gui C."/>
            <person name="Meng S."/>
            <person name="Li G."/>
            <person name="Viehrig K."/>
            <person name="Ye F."/>
            <person name="Su P."/>
            <person name="Kiefer A.F."/>
            <person name="Nichols A."/>
            <person name="Cepeda A.J."/>
            <person name="Yan W."/>
            <person name="Fan B."/>
            <person name="Jiang Y."/>
            <person name="Adhikari A."/>
            <person name="Zheng C.-J."/>
            <person name="Schuster L."/>
            <person name="Cowan T.M."/>
            <person name="Smanski M.J."/>
            <person name="Chevrette M.G."/>
            <person name="De Carvalho L.P.S."/>
            <person name="Shen B."/>
        </authorList>
    </citation>
    <scope>NUCLEOTIDE SEQUENCE [LARGE SCALE GENOMIC DNA]</scope>
    <source>
        <strain evidence="3 4">NPDC017990</strain>
    </source>
</reference>
<feature type="chain" id="PRO_5045577473" description="Serine/threonine protein kinase" evidence="2">
    <location>
        <begin position="26"/>
        <end position="228"/>
    </location>
</feature>
<evidence type="ECO:0000256" key="1">
    <source>
        <dbReference type="SAM" id="MobiDB-lite"/>
    </source>
</evidence>
<feature type="region of interest" description="Disordered" evidence="1">
    <location>
        <begin position="198"/>
        <end position="228"/>
    </location>
</feature>
<keyword evidence="4" id="KW-1185">Reference proteome</keyword>
<comment type="caution">
    <text evidence="3">The sequence shown here is derived from an EMBL/GenBank/DDBJ whole genome shotgun (WGS) entry which is preliminary data.</text>
</comment>
<keyword evidence="2" id="KW-0732">Signal</keyword>
<protein>
    <recommendedName>
        <fullName evidence="5">Serine/threonine protein kinase</fullName>
    </recommendedName>
</protein>
<accession>A0ABW7R1Y3</accession>
<name>A0ABW7R1Y3_9ACTN</name>
<proteinExistence type="predicted"/>
<dbReference type="RefSeq" id="WP_397718121.1">
    <property type="nucleotide sequence ID" value="NZ_JBIRGN010000010.1"/>
</dbReference>
<sequence>MKRSGPLYTLLGGLLLALFMLSLNATTGEGNSSYGSDSPGAASPAPSSPKPAESTPAPTKSPSESPSESPSKRPAGKSEYAGRTADDAAAVSVSIRDDKAIAYYCNGRDAESWLKGDVEDDGSMRLTGKNGAKLDATLADNAVRGKVEINEQPRDFTAARAKKPSGLYRATTEVRGAEIDGGWIVLPDGRQVGILKADGKPQPAPRLDPETGAVPYDGGELTARPVVP</sequence>
<gene>
    <name evidence="3" type="ORF">ACH4F9_40510</name>
</gene>